<dbReference type="SUPFAM" id="SSF56112">
    <property type="entry name" value="Protein kinase-like (PK-like)"/>
    <property type="match status" value="1"/>
</dbReference>
<dbReference type="Gene3D" id="3.40.50.300">
    <property type="entry name" value="P-loop containing nucleotide triphosphate hydrolases"/>
    <property type="match status" value="1"/>
</dbReference>
<dbReference type="PANTHER" id="PTHR43883:SF1">
    <property type="entry name" value="GLUCONOKINASE"/>
    <property type="match status" value="1"/>
</dbReference>
<dbReference type="InterPro" id="IPR052732">
    <property type="entry name" value="Cell-binding_unc_protein"/>
</dbReference>
<dbReference type="Pfam" id="PF13671">
    <property type="entry name" value="AAA_33"/>
    <property type="match status" value="1"/>
</dbReference>
<reference evidence="2 3" key="1">
    <citation type="submission" date="2020-08" db="EMBL/GenBank/DDBJ databases">
        <title>Genomic Encyclopedia of Type Strains, Phase IV (KMG-IV): sequencing the most valuable type-strain genomes for metagenomic binning, comparative biology and taxonomic classification.</title>
        <authorList>
            <person name="Goeker M."/>
        </authorList>
    </citation>
    <scope>NUCLEOTIDE SEQUENCE [LARGE SCALE GENOMIC DNA]</scope>
    <source>
        <strain evidence="2 3">DSM 101465</strain>
    </source>
</reference>
<accession>A0A841KC27</accession>
<dbReference type="Proteomes" id="UP000588017">
    <property type="component" value="Unassembled WGS sequence"/>
</dbReference>
<proteinExistence type="predicted"/>
<dbReference type="Gene3D" id="3.90.1200.10">
    <property type="match status" value="1"/>
</dbReference>
<comment type="caution">
    <text evidence="2">The sequence shown here is derived from an EMBL/GenBank/DDBJ whole genome shotgun (WGS) entry which is preliminary data.</text>
</comment>
<evidence type="ECO:0000313" key="2">
    <source>
        <dbReference type="EMBL" id="MBB6168942.1"/>
    </source>
</evidence>
<dbReference type="PANTHER" id="PTHR43883">
    <property type="entry name" value="SLR0207 PROTEIN"/>
    <property type="match status" value="1"/>
</dbReference>
<dbReference type="InterPro" id="IPR002575">
    <property type="entry name" value="Aminoglycoside_PTrfase"/>
</dbReference>
<organism evidence="2 3">
    <name type="scientific">Chelatococcus composti</name>
    <dbReference type="NCBI Taxonomy" id="1743235"/>
    <lineage>
        <taxon>Bacteria</taxon>
        <taxon>Pseudomonadati</taxon>
        <taxon>Pseudomonadota</taxon>
        <taxon>Alphaproteobacteria</taxon>
        <taxon>Hyphomicrobiales</taxon>
        <taxon>Chelatococcaceae</taxon>
        <taxon>Chelatococcus</taxon>
    </lineage>
</organism>
<name>A0A841KC27_9HYPH</name>
<dbReference type="InterPro" id="IPR011009">
    <property type="entry name" value="Kinase-like_dom_sf"/>
</dbReference>
<dbReference type="RefSeq" id="WP_183335247.1">
    <property type="nucleotide sequence ID" value="NZ_BMHX01000005.1"/>
</dbReference>
<feature type="domain" description="Aminoglycoside phosphotransferase" evidence="1">
    <location>
        <begin position="117"/>
        <end position="281"/>
    </location>
</feature>
<dbReference type="Pfam" id="PF01636">
    <property type="entry name" value="APH"/>
    <property type="match status" value="1"/>
</dbReference>
<dbReference type="EMBL" id="JACHEH010000005">
    <property type="protein sequence ID" value="MBB6168942.1"/>
    <property type="molecule type" value="Genomic_DNA"/>
</dbReference>
<evidence type="ECO:0000313" key="3">
    <source>
        <dbReference type="Proteomes" id="UP000588017"/>
    </source>
</evidence>
<gene>
    <name evidence="2" type="ORF">HNQ73_002579</name>
</gene>
<evidence type="ECO:0000259" key="1">
    <source>
        <dbReference type="Pfam" id="PF01636"/>
    </source>
</evidence>
<sequence length="521" mass="56462">MTPLSHVAEAQDETLRFLASPGGHGLDWPVKRIDTHGAIIFLAGNDAYKIKRAVRFPYMDFSTLEKRRVACEREIAINRPGAPDIYLGLVPIVRRNGTLQLGGEGTVVEWAVHMRRFDETRTLDRLAAGGELAPAIVAAMARAVAEAHARASVRRDVDSAGSLRAVIAENGASLLEHPTLFPPERTERLTHQSLDALERLRGLLMQRGREGHVRRCHGDLHLRNIVLIEGKPRLFDALEFDEALATTDVLYDLAFLLMDLIEKGLRREANLLLNRYLVESREPAHLAGLAALPLFISIRAAIRAKVTVAGLAYLEADGRERALEDCRRYFSLAEAVLTRAPPRLVAIGGLSGSGKSTLAAALAPLIGGPPGAVHLRSDVIRKQLFGVAETERLPNSAYDAAASAAVYERMYRDARTVLAAGWPVIVDAVHQRRHERATAAALAAEAGVPFAGLWLSAPLARLTARVEARRGDASDADARVVAMQAARETGDVGAEPGWHAIDADGPPDEILARARQVLGSS</sequence>
<dbReference type="InterPro" id="IPR027417">
    <property type="entry name" value="P-loop_NTPase"/>
</dbReference>
<keyword evidence="3" id="KW-1185">Reference proteome</keyword>
<dbReference type="AlphaFoldDB" id="A0A841KC27"/>
<dbReference type="SUPFAM" id="SSF52540">
    <property type="entry name" value="P-loop containing nucleoside triphosphate hydrolases"/>
    <property type="match status" value="1"/>
</dbReference>
<protein>
    <recommendedName>
        <fullName evidence="1">Aminoglycoside phosphotransferase domain-containing protein</fullName>
    </recommendedName>
</protein>